<evidence type="ECO:0000256" key="1">
    <source>
        <dbReference type="ARBA" id="ARBA00004141"/>
    </source>
</evidence>
<dbReference type="NCBIfam" id="TIGR00836">
    <property type="entry name" value="amt"/>
    <property type="match status" value="1"/>
</dbReference>
<organism evidence="11 12">
    <name type="scientific">Leptospirillum ferrooxidans (strain C2-3)</name>
    <dbReference type="NCBI Taxonomy" id="1162668"/>
    <lineage>
        <taxon>Bacteria</taxon>
        <taxon>Pseudomonadati</taxon>
        <taxon>Nitrospirota</taxon>
        <taxon>Nitrospiria</taxon>
        <taxon>Nitrospirales</taxon>
        <taxon>Nitrospiraceae</taxon>
        <taxon>Leptospirillum</taxon>
    </lineage>
</organism>
<evidence type="ECO:0000256" key="3">
    <source>
        <dbReference type="ARBA" id="ARBA00022448"/>
    </source>
</evidence>
<dbReference type="InterPro" id="IPR024041">
    <property type="entry name" value="NH4_transpt_AmtB-like_dom"/>
</dbReference>
<dbReference type="InterPro" id="IPR018047">
    <property type="entry name" value="Ammonium_transpt_CS"/>
</dbReference>
<reference evidence="11 12" key="1">
    <citation type="journal article" date="2012" name="J. Bacteriol.">
        <title>Complete Genome Sequence of Leptospirillum ferrooxidans Strain C2-3, Isolated from a Fresh Volcanic Ash Deposit on the Island of Miyake, Japan.</title>
        <authorList>
            <person name="Fujimura R."/>
            <person name="Sato Y."/>
            <person name="Nishizawa T."/>
            <person name="Oshima K."/>
            <person name="Kim S.-W."/>
            <person name="Hattori M."/>
            <person name="Kamijo T."/>
            <person name="Ohta H."/>
        </authorList>
    </citation>
    <scope>NUCLEOTIDE SEQUENCE [LARGE SCALE GENOMIC DNA]</scope>
    <source>
        <strain evidence="11 12">C2-3</strain>
    </source>
</reference>
<dbReference type="GO" id="GO:0008519">
    <property type="term" value="F:ammonium channel activity"/>
    <property type="evidence" value="ECO:0007669"/>
    <property type="project" value="InterPro"/>
</dbReference>
<accession>I0ILH5</accession>
<evidence type="ECO:0000256" key="2">
    <source>
        <dbReference type="ARBA" id="ARBA00005887"/>
    </source>
</evidence>
<dbReference type="RefSeq" id="WP_014448617.1">
    <property type="nucleotide sequence ID" value="NC_017094.1"/>
</dbReference>
<feature type="transmembrane region" description="Helical" evidence="8">
    <location>
        <begin position="309"/>
        <end position="328"/>
    </location>
</feature>
<evidence type="ECO:0000313" key="11">
    <source>
        <dbReference type="EMBL" id="BAM06124.1"/>
    </source>
</evidence>
<feature type="transmembrane region" description="Helical" evidence="8">
    <location>
        <begin position="141"/>
        <end position="160"/>
    </location>
</feature>
<comment type="subcellular location">
    <subcellularLocation>
        <location evidence="8">Cell membrane</location>
        <topology evidence="8">Multi-pass membrane protein</topology>
    </subcellularLocation>
    <subcellularLocation>
        <location evidence="1">Membrane</location>
        <topology evidence="1">Multi-pass membrane protein</topology>
    </subcellularLocation>
</comment>
<feature type="transmembrane region" description="Helical" evidence="8">
    <location>
        <begin position="85"/>
        <end position="109"/>
    </location>
</feature>
<proteinExistence type="inferred from homology"/>
<keyword evidence="5 8" id="KW-1133">Transmembrane helix</keyword>
<keyword evidence="12" id="KW-1185">Reference proteome</keyword>
<keyword evidence="3 8" id="KW-0813">Transport</keyword>
<evidence type="ECO:0000256" key="4">
    <source>
        <dbReference type="ARBA" id="ARBA00022692"/>
    </source>
</evidence>
<keyword evidence="9" id="KW-0732">Signal</keyword>
<feature type="transmembrane region" description="Helical" evidence="8">
    <location>
        <begin position="243"/>
        <end position="260"/>
    </location>
</feature>
<gene>
    <name evidence="11" type="ordered locus">LFE_0403</name>
</gene>
<dbReference type="PROSITE" id="PS01219">
    <property type="entry name" value="AMMONIUM_TRANSP"/>
    <property type="match status" value="1"/>
</dbReference>
<evidence type="ECO:0000256" key="9">
    <source>
        <dbReference type="SAM" id="SignalP"/>
    </source>
</evidence>
<dbReference type="GO" id="GO:0005886">
    <property type="term" value="C:plasma membrane"/>
    <property type="evidence" value="ECO:0007669"/>
    <property type="project" value="UniProtKB-SubCell"/>
</dbReference>
<keyword evidence="6 8" id="KW-0472">Membrane</keyword>
<dbReference type="Gene3D" id="1.10.3430.10">
    <property type="entry name" value="Ammonium transporter AmtB like domains"/>
    <property type="match status" value="1"/>
</dbReference>
<dbReference type="EMBL" id="AP012342">
    <property type="protein sequence ID" value="BAM06124.1"/>
    <property type="molecule type" value="Genomic_DNA"/>
</dbReference>
<dbReference type="InterPro" id="IPR001905">
    <property type="entry name" value="Ammonium_transpt"/>
</dbReference>
<feature type="domain" description="Ammonium transporter AmtB-like" evidence="10">
    <location>
        <begin position="47"/>
        <end position="457"/>
    </location>
</feature>
<feature type="transmembrane region" description="Helical" evidence="8">
    <location>
        <begin position="412"/>
        <end position="430"/>
    </location>
</feature>
<feature type="transmembrane region" description="Helical" evidence="8">
    <location>
        <begin position="201"/>
        <end position="222"/>
    </location>
</feature>
<evidence type="ECO:0000256" key="8">
    <source>
        <dbReference type="RuleBase" id="RU362002"/>
    </source>
</evidence>
<comment type="similarity">
    <text evidence="2 8">Belongs to the ammonia transporter channel (TC 1.A.11.2) family.</text>
</comment>
<dbReference type="PANTHER" id="PTHR11730">
    <property type="entry name" value="AMMONIUM TRANSPORTER"/>
    <property type="match status" value="1"/>
</dbReference>
<dbReference type="SUPFAM" id="SSF111352">
    <property type="entry name" value="Ammonium transporter"/>
    <property type="match status" value="1"/>
</dbReference>
<dbReference type="HOGENOM" id="CLU_000445_33_1_0"/>
<feature type="transmembrane region" description="Helical" evidence="8">
    <location>
        <begin position="275"/>
        <end position="297"/>
    </location>
</feature>
<keyword evidence="7 8" id="KW-0924">Ammonia transport</keyword>
<dbReference type="Pfam" id="PF00909">
    <property type="entry name" value="Ammonium_transp"/>
    <property type="match status" value="1"/>
</dbReference>
<evidence type="ECO:0000256" key="6">
    <source>
        <dbReference type="ARBA" id="ARBA00023136"/>
    </source>
</evidence>
<dbReference type="KEGG" id="lfc:LFE_0403"/>
<evidence type="ECO:0000259" key="10">
    <source>
        <dbReference type="Pfam" id="PF00909"/>
    </source>
</evidence>
<dbReference type="GO" id="GO:0097272">
    <property type="term" value="P:ammonium homeostasis"/>
    <property type="evidence" value="ECO:0007669"/>
    <property type="project" value="TreeGrafter"/>
</dbReference>
<feature type="transmembrane region" description="Helical" evidence="8">
    <location>
        <begin position="46"/>
        <end position="65"/>
    </location>
</feature>
<dbReference type="AlphaFoldDB" id="I0ILH5"/>
<dbReference type="PATRIC" id="fig|1162668.3.peg.471"/>
<keyword evidence="4 8" id="KW-0812">Transmembrane</keyword>
<sequence>MKSILSNRSSWIAGIALGLLAPVMAFADTTPTPPPPTIAAVASDTIWTVVAAVLVMFMQAGFVLLEAGLTRAKNAGHIAVKNIVIYSISSLVFWAVGFAICFGTGNSIIGTSGWGLDVADKDIATVFASLSFSDVPLSAKYLFEVVFCAVSLAIVWGGMAERTKFSTYIIFGVIFSAVIYPVVGHWIWGGGWLSTLGMQDFAGSTVVHLQGAGAALAGALLLGPRIGKYTKDGKSNAIVGHNIPFVVLGTFILWLGWFGFNPGSTLMATTPSVGYFAYIAMTTNLAAAAGALAAMFTAWKILGAPDMSMVANGAIAALVAITASCAFVDPWASVVIGAIAGVIAVVGVLAIDRIHIDDPVGAVSVHGMAGIWGTLSNGLFATPDRVKLLAVGTPGLFYGGGFHQLLVQAEGVSASLAYVFFVSLLVFYVIKVTIGLRVSEHDEVSGLDISEHKMWGYPEMFSGGFGGGTAPGELAGRSEMSMAQKPVTQRT</sequence>
<feature type="signal peptide" evidence="9">
    <location>
        <begin position="1"/>
        <end position="27"/>
    </location>
</feature>
<dbReference type="eggNOG" id="COG0004">
    <property type="taxonomic scope" value="Bacteria"/>
</dbReference>
<evidence type="ECO:0000256" key="7">
    <source>
        <dbReference type="ARBA" id="ARBA00023177"/>
    </source>
</evidence>
<dbReference type="InterPro" id="IPR029020">
    <property type="entry name" value="Ammonium/urea_transptr"/>
</dbReference>
<dbReference type="InterPro" id="IPR002229">
    <property type="entry name" value="RhesusRHD"/>
</dbReference>
<dbReference type="Proteomes" id="UP000007382">
    <property type="component" value="Chromosome"/>
</dbReference>
<dbReference type="PANTHER" id="PTHR11730:SF89">
    <property type="entry name" value="AMMONIUM TRANSPORTER SLL0108-RELATED"/>
    <property type="match status" value="1"/>
</dbReference>
<reference evidence="12" key="2">
    <citation type="submission" date="2012-03" db="EMBL/GenBank/DDBJ databases">
        <title>The complete genome sequence of the pioneer microbe on fresh volcanic deposit, Leptospirillum ferrooxidans strain C2-3.</title>
        <authorList>
            <person name="Fujimura R."/>
            <person name="Sato Y."/>
            <person name="Nishizawa T."/>
            <person name="Nanba K."/>
            <person name="Oshima K."/>
            <person name="Hattori M."/>
            <person name="Kamijo T."/>
            <person name="Ohta H."/>
        </authorList>
    </citation>
    <scope>NUCLEOTIDE SEQUENCE [LARGE SCALE GENOMIC DNA]</scope>
    <source>
        <strain evidence="12">C2-3</strain>
    </source>
</reference>
<feature type="transmembrane region" description="Helical" evidence="8">
    <location>
        <begin position="334"/>
        <end position="351"/>
    </location>
</feature>
<name>I0ILH5_LEPFC</name>
<protein>
    <recommendedName>
        <fullName evidence="8">Ammonium transporter</fullName>
    </recommendedName>
</protein>
<evidence type="ECO:0000256" key="5">
    <source>
        <dbReference type="ARBA" id="ARBA00022989"/>
    </source>
</evidence>
<dbReference type="PRINTS" id="PR00342">
    <property type="entry name" value="RHESUSRHD"/>
</dbReference>
<feature type="transmembrane region" description="Helical" evidence="8">
    <location>
        <begin position="167"/>
        <end position="189"/>
    </location>
</feature>
<dbReference type="STRING" id="1162668.LFE_0403"/>
<feature type="chain" id="PRO_5003628922" description="Ammonium transporter" evidence="9">
    <location>
        <begin position="28"/>
        <end position="491"/>
    </location>
</feature>
<evidence type="ECO:0000313" key="12">
    <source>
        <dbReference type="Proteomes" id="UP000007382"/>
    </source>
</evidence>